<evidence type="ECO:0000256" key="1">
    <source>
        <dbReference type="SAM" id="MobiDB-lite"/>
    </source>
</evidence>
<dbReference type="Proteomes" id="UP000551616">
    <property type="component" value="Unassembled WGS sequence"/>
</dbReference>
<evidence type="ECO:0000313" key="3">
    <source>
        <dbReference type="Proteomes" id="UP000551616"/>
    </source>
</evidence>
<organism evidence="2 3">
    <name type="scientific">Bremerella alba</name>
    <dbReference type="NCBI Taxonomy" id="980252"/>
    <lineage>
        <taxon>Bacteria</taxon>
        <taxon>Pseudomonadati</taxon>
        <taxon>Planctomycetota</taxon>
        <taxon>Planctomycetia</taxon>
        <taxon>Pirellulales</taxon>
        <taxon>Pirellulaceae</taxon>
        <taxon>Bremerella</taxon>
    </lineage>
</organism>
<feature type="region of interest" description="Disordered" evidence="1">
    <location>
        <begin position="1"/>
        <end position="22"/>
    </location>
</feature>
<gene>
    <name evidence="2" type="ORF">HOV93_23020</name>
</gene>
<accession>A0A7V9A773</accession>
<dbReference type="AlphaFoldDB" id="A0A7V9A773"/>
<keyword evidence="3" id="KW-1185">Reference proteome</keyword>
<protein>
    <submittedName>
        <fullName evidence="2">Uncharacterized protein</fullName>
    </submittedName>
</protein>
<reference evidence="2 3" key="1">
    <citation type="submission" date="2020-05" db="EMBL/GenBank/DDBJ databases">
        <title>Bremerella alba sp. nov., a novel planctomycete isolated from the surface of the macroalga Fucus spiralis.</title>
        <authorList>
            <person name="Godinho O."/>
            <person name="Botelho R."/>
            <person name="Albuquerque L."/>
            <person name="Wiegand S."/>
            <person name="Da Costa M.S."/>
            <person name="Lobo-Da-Cunha A."/>
            <person name="Jogler C."/>
            <person name="Lage O.M."/>
        </authorList>
    </citation>
    <scope>NUCLEOTIDE SEQUENCE [LARGE SCALE GENOMIC DNA]</scope>
    <source>
        <strain evidence="2 3">FF15</strain>
    </source>
</reference>
<comment type="caution">
    <text evidence="2">The sequence shown here is derived from an EMBL/GenBank/DDBJ whole genome shotgun (WGS) entry which is preliminary data.</text>
</comment>
<proteinExistence type="predicted"/>
<sequence length="58" mass="6109">MRGEPGTRFANPHPSPLPWEGKDWGVGALVPGALGLLRRVGAGGDTFEHVFAVVDLAE</sequence>
<evidence type="ECO:0000313" key="2">
    <source>
        <dbReference type="EMBL" id="MBA2115130.1"/>
    </source>
</evidence>
<dbReference type="EMBL" id="JABRWO010000005">
    <property type="protein sequence ID" value="MBA2115130.1"/>
    <property type="molecule type" value="Genomic_DNA"/>
</dbReference>
<name>A0A7V9A773_9BACT</name>